<feature type="transmembrane region" description="Helical" evidence="6">
    <location>
        <begin position="65"/>
        <end position="84"/>
    </location>
</feature>
<feature type="transmembrane region" description="Helical" evidence="6">
    <location>
        <begin position="313"/>
        <end position="331"/>
    </location>
</feature>
<evidence type="ECO:0000256" key="6">
    <source>
        <dbReference type="SAM" id="Phobius"/>
    </source>
</evidence>
<dbReference type="InParanoid" id="G9MMH4"/>
<keyword evidence="5 6" id="KW-0472">Membrane</keyword>
<dbReference type="Gene3D" id="1.20.1250.20">
    <property type="entry name" value="MFS general substrate transporter like domains"/>
    <property type="match status" value="1"/>
</dbReference>
<evidence type="ECO:0000256" key="4">
    <source>
        <dbReference type="ARBA" id="ARBA00022989"/>
    </source>
</evidence>
<protein>
    <recommendedName>
        <fullName evidence="7">Major facilitator superfamily (MFS) profile domain-containing protein</fullName>
    </recommendedName>
</protein>
<comment type="subcellular location">
    <subcellularLocation>
        <location evidence="1">Membrane</location>
        <topology evidence="1">Multi-pass membrane protein</topology>
    </subcellularLocation>
</comment>
<organism evidence="8 9">
    <name type="scientific">Hypocrea virens (strain Gv29-8 / FGSC 10586)</name>
    <name type="common">Gliocladium virens</name>
    <name type="synonym">Trichoderma virens</name>
    <dbReference type="NCBI Taxonomy" id="413071"/>
    <lineage>
        <taxon>Eukaryota</taxon>
        <taxon>Fungi</taxon>
        <taxon>Dikarya</taxon>
        <taxon>Ascomycota</taxon>
        <taxon>Pezizomycotina</taxon>
        <taxon>Sordariomycetes</taxon>
        <taxon>Hypocreomycetidae</taxon>
        <taxon>Hypocreales</taxon>
        <taxon>Hypocreaceae</taxon>
        <taxon>Trichoderma</taxon>
    </lineage>
</organism>
<keyword evidence="4 6" id="KW-1133">Transmembrane helix</keyword>
<feature type="transmembrane region" description="Helical" evidence="6">
    <location>
        <begin position="245"/>
        <end position="268"/>
    </location>
</feature>
<keyword evidence="2" id="KW-0813">Transport</keyword>
<comment type="caution">
    <text evidence="8">The sequence shown here is derived from an EMBL/GenBank/DDBJ whole genome shotgun (WGS) entry which is preliminary data.</text>
</comment>
<feature type="transmembrane region" description="Helical" evidence="6">
    <location>
        <begin position="114"/>
        <end position="138"/>
    </location>
</feature>
<evidence type="ECO:0000259" key="7">
    <source>
        <dbReference type="PROSITE" id="PS50850"/>
    </source>
</evidence>
<evidence type="ECO:0000256" key="3">
    <source>
        <dbReference type="ARBA" id="ARBA00022692"/>
    </source>
</evidence>
<feature type="transmembrane region" description="Helical" evidence="6">
    <location>
        <begin position="207"/>
        <end position="225"/>
    </location>
</feature>
<reference evidence="8 9" key="1">
    <citation type="journal article" date="2011" name="Genome Biol.">
        <title>Comparative genome sequence analysis underscores mycoparasitism as the ancestral life style of Trichoderma.</title>
        <authorList>
            <person name="Kubicek C.P."/>
            <person name="Herrera-Estrella A."/>
            <person name="Seidl-Seiboth V."/>
            <person name="Martinez D.A."/>
            <person name="Druzhinina I.S."/>
            <person name="Thon M."/>
            <person name="Zeilinger S."/>
            <person name="Casas-Flores S."/>
            <person name="Horwitz B.A."/>
            <person name="Mukherjee P.K."/>
            <person name="Mukherjee M."/>
            <person name="Kredics L."/>
            <person name="Alcaraz L.D."/>
            <person name="Aerts A."/>
            <person name="Antal Z."/>
            <person name="Atanasova L."/>
            <person name="Cervantes-Badillo M.G."/>
            <person name="Challacombe J."/>
            <person name="Chertkov O."/>
            <person name="McCluskey K."/>
            <person name="Coulpier F."/>
            <person name="Deshpande N."/>
            <person name="von Doehren H."/>
            <person name="Ebbole D.J."/>
            <person name="Esquivel-Naranjo E.U."/>
            <person name="Fekete E."/>
            <person name="Flipphi M."/>
            <person name="Glaser F."/>
            <person name="Gomez-Rodriguez E.Y."/>
            <person name="Gruber S."/>
            <person name="Han C."/>
            <person name="Henrissat B."/>
            <person name="Hermosa R."/>
            <person name="Hernandez-Onate M."/>
            <person name="Karaffa L."/>
            <person name="Kosti I."/>
            <person name="Le Crom S."/>
            <person name="Lindquist E."/>
            <person name="Lucas S."/>
            <person name="Luebeck M."/>
            <person name="Luebeck P.S."/>
            <person name="Margeot A."/>
            <person name="Metz B."/>
            <person name="Misra M."/>
            <person name="Nevalainen H."/>
            <person name="Omann M."/>
            <person name="Packer N."/>
            <person name="Perrone G."/>
            <person name="Uresti-Rivera E.E."/>
            <person name="Salamov A."/>
            <person name="Schmoll M."/>
            <person name="Seiboth B."/>
            <person name="Shapiro H."/>
            <person name="Sukno S."/>
            <person name="Tamayo-Ramos J.A."/>
            <person name="Tisch D."/>
            <person name="Wiest A."/>
            <person name="Wilkinson H.H."/>
            <person name="Zhang M."/>
            <person name="Coutinho P.M."/>
            <person name="Kenerley C.M."/>
            <person name="Monte E."/>
            <person name="Baker S.E."/>
            <person name="Grigoriev I.V."/>
        </authorList>
    </citation>
    <scope>NUCLEOTIDE SEQUENCE [LARGE SCALE GENOMIC DNA]</scope>
    <source>
        <strain evidence="9">Gv29-8 / FGSC 10586</strain>
    </source>
</reference>
<dbReference type="RefSeq" id="XP_013958746.1">
    <property type="nucleotide sequence ID" value="XM_014103271.1"/>
</dbReference>
<dbReference type="EMBL" id="ABDF02000004">
    <property type="protein sequence ID" value="EHK24543.1"/>
    <property type="molecule type" value="Genomic_DNA"/>
</dbReference>
<feature type="transmembrane region" description="Helical" evidence="6">
    <location>
        <begin position="26"/>
        <end position="45"/>
    </location>
</feature>
<dbReference type="eggNOG" id="KOG0254">
    <property type="taxonomic scope" value="Eukaryota"/>
</dbReference>
<dbReference type="OMA" id="VQATHKE"/>
<keyword evidence="9" id="KW-1185">Reference proteome</keyword>
<dbReference type="InterPro" id="IPR020846">
    <property type="entry name" value="MFS_dom"/>
</dbReference>
<sequence>MPLASFVGPIVGGVFAQTVSWRWCFWINLPIGGLAALIIIVFLRLPEAARPAAIPLLEKLSRLDLVGCGLILSAVVCYLLALQWGGVQKSWSDSTVIAERASIVPRLLKKRRMFITLLVVFFNSGGFFILIYYLPIYFQSIKGDGPLESGVHNLPFLVAGLFSMLSGILLSVTNQWVPFMAIGAALSAVGGGLLYTLDMNTEVSKWIGYQILGGVSTGFLSQIPIMANTAAVEMADMSTISAMTLFFQLVGGSFSVSAAQSIFTNILLDSIKASDVGLSNTAILSVGAFELRKMFSANQLPAIFAAYMKALKGAYALATAMLAVSAVLAVLPKWEPLRTSMQEEEDSTDLGVTVGKDHI</sequence>
<dbReference type="HOGENOM" id="CLU_000960_8_0_1"/>
<dbReference type="AlphaFoldDB" id="G9MMH4"/>
<feature type="transmembrane region" description="Helical" evidence="6">
    <location>
        <begin position="176"/>
        <end position="195"/>
    </location>
</feature>
<dbReference type="GO" id="GO:0005886">
    <property type="term" value="C:plasma membrane"/>
    <property type="evidence" value="ECO:0007669"/>
    <property type="project" value="TreeGrafter"/>
</dbReference>
<dbReference type="GO" id="GO:0022857">
    <property type="term" value="F:transmembrane transporter activity"/>
    <property type="evidence" value="ECO:0007669"/>
    <property type="project" value="InterPro"/>
</dbReference>
<dbReference type="PROSITE" id="PS50850">
    <property type="entry name" value="MFS"/>
    <property type="match status" value="1"/>
</dbReference>
<dbReference type="SUPFAM" id="SSF103473">
    <property type="entry name" value="MFS general substrate transporter"/>
    <property type="match status" value="1"/>
</dbReference>
<evidence type="ECO:0000256" key="5">
    <source>
        <dbReference type="ARBA" id="ARBA00023136"/>
    </source>
</evidence>
<dbReference type="OrthoDB" id="10021397at2759"/>
<evidence type="ECO:0000313" key="8">
    <source>
        <dbReference type="EMBL" id="EHK24543.1"/>
    </source>
</evidence>
<dbReference type="Proteomes" id="UP000007115">
    <property type="component" value="Unassembled WGS sequence"/>
</dbReference>
<gene>
    <name evidence="8" type="ORF">TRIVIDRAFT_219995</name>
</gene>
<evidence type="ECO:0000256" key="1">
    <source>
        <dbReference type="ARBA" id="ARBA00004141"/>
    </source>
</evidence>
<keyword evidence="3 6" id="KW-0812">Transmembrane</keyword>
<dbReference type="VEuPathDB" id="FungiDB:TRIVIDRAFT_219995"/>
<proteinExistence type="predicted"/>
<feature type="domain" description="Major facilitator superfamily (MFS) profile" evidence="7">
    <location>
        <begin position="1"/>
        <end position="337"/>
    </location>
</feature>
<dbReference type="InterPro" id="IPR011701">
    <property type="entry name" value="MFS"/>
</dbReference>
<dbReference type="InterPro" id="IPR036259">
    <property type="entry name" value="MFS_trans_sf"/>
</dbReference>
<dbReference type="PANTHER" id="PTHR23501">
    <property type="entry name" value="MAJOR FACILITATOR SUPERFAMILY"/>
    <property type="match status" value="1"/>
</dbReference>
<dbReference type="PANTHER" id="PTHR23501:SF177">
    <property type="entry name" value="MAJOR FACILITATOR SUPERFAMILY (MFS) PROFILE DOMAIN-CONTAINING PROTEIN-RELATED"/>
    <property type="match status" value="1"/>
</dbReference>
<evidence type="ECO:0000256" key="2">
    <source>
        <dbReference type="ARBA" id="ARBA00022448"/>
    </source>
</evidence>
<feature type="transmembrane region" description="Helical" evidence="6">
    <location>
        <begin position="150"/>
        <end position="170"/>
    </location>
</feature>
<dbReference type="GeneID" id="25791461"/>
<evidence type="ECO:0000313" key="9">
    <source>
        <dbReference type="Proteomes" id="UP000007115"/>
    </source>
</evidence>
<accession>G9MMH4</accession>
<name>G9MMH4_HYPVG</name>
<dbReference type="Pfam" id="PF07690">
    <property type="entry name" value="MFS_1"/>
    <property type="match status" value="1"/>
</dbReference>
<dbReference type="STRING" id="413071.G9MMH4"/>